<dbReference type="STRING" id="1888891.DSOL_4885"/>
<sequence length="42" mass="5019">MNKDLNESGKETVKERRISLAGQRLSFAFPYRFGVWFNKFSY</sequence>
<name>A0A1Q8QH45_9FIRM</name>
<gene>
    <name evidence="1" type="ORF">DSOL_4885</name>
</gene>
<dbReference type="Proteomes" id="UP000186102">
    <property type="component" value="Unassembled WGS sequence"/>
</dbReference>
<evidence type="ECO:0000313" key="2">
    <source>
        <dbReference type="Proteomes" id="UP000186102"/>
    </source>
</evidence>
<protein>
    <submittedName>
        <fullName evidence="1">Uncharacterized protein</fullName>
    </submittedName>
</protein>
<dbReference type="EMBL" id="MLBF01000072">
    <property type="protein sequence ID" value="OLN26667.1"/>
    <property type="molecule type" value="Genomic_DNA"/>
</dbReference>
<dbReference type="AlphaFoldDB" id="A0A1Q8QH45"/>
<reference evidence="1 2" key="1">
    <citation type="submission" date="2016-09" db="EMBL/GenBank/DDBJ databases">
        <title>Complete genome of Desulfosporosinus sp. OL.</title>
        <authorList>
            <person name="Mardanov A."/>
            <person name="Beletsky A."/>
            <person name="Panova A."/>
            <person name="Karnachuk O."/>
            <person name="Ravin N."/>
        </authorList>
    </citation>
    <scope>NUCLEOTIDE SEQUENCE [LARGE SCALE GENOMIC DNA]</scope>
    <source>
        <strain evidence="1 2">OL</strain>
    </source>
</reference>
<comment type="caution">
    <text evidence="1">The sequence shown here is derived from an EMBL/GenBank/DDBJ whole genome shotgun (WGS) entry which is preliminary data.</text>
</comment>
<keyword evidence="2" id="KW-1185">Reference proteome</keyword>
<accession>A0A1Q8QH45</accession>
<organism evidence="1 2">
    <name type="scientific">Desulfosporosinus metallidurans</name>
    <dbReference type="NCBI Taxonomy" id="1888891"/>
    <lineage>
        <taxon>Bacteria</taxon>
        <taxon>Bacillati</taxon>
        <taxon>Bacillota</taxon>
        <taxon>Clostridia</taxon>
        <taxon>Eubacteriales</taxon>
        <taxon>Desulfitobacteriaceae</taxon>
        <taxon>Desulfosporosinus</taxon>
    </lineage>
</organism>
<proteinExistence type="predicted"/>
<evidence type="ECO:0000313" key="1">
    <source>
        <dbReference type="EMBL" id="OLN26667.1"/>
    </source>
</evidence>